<keyword evidence="5" id="KW-1185">Reference proteome</keyword>
<evidence type="ECO:0000313" key="6">
    <source>
        <dbReference type="RefSeq" id="XP_004489545.1"/>
    </source>
</evidence>
<dbReference type="Gene3D" id="3.40.50.1110">
    <property type="entry name" value="SGNH hydrolase"/>
    <property type="match status" value="1"/>
</dbReference>
<dbReference type="CDD" id="cd01837">
    <property type="entry name" value="SGNH_plant_lipase_like"/>
    <property type="match status" value="1"/>
</dbReference>
<evidence type="ECO:0000256" key="2">
    <source>
        <dbReference type="ARBA" id="ARBA00022801"/>
    </source>
</evidence>
<keyword evidence="2" id="KW-0378">Hydrolase</keyword>
<dbReference type="STRING" id="3827.A0A1S2XKB8"/>
<organism evidence="5 6">
    <name type="scientific">Cicer arietinum</name>
    <name type="common">Chickpea</name>
    <name type="synonym">Garbanzo</name>
    <dbReference type="NCBI Taxonomy" id="3827"/>
    <lineage>
        <taxon>Eukaryota</taxon>
        <taxon>Viridiplantae</taxon>
        <taxon>Streptophyta</taxon>
        <taxon>Embryophyta</taxon>
        <taxon>Tracheophyta</taxon>
        <taxon>Spermatophyta</taxon>
        <taxon>Magnoliopsida</taxon>
        <taxon>eudicotyledons</taxon>
        <taxon>Gunneridae</taxon>
        <taxon>Pentapetalae</taxon>
        <taxon>rosids</taxon>
        <taxon>fabids</taxon>
        <taxon>Fabales</taxon>
        <taxon>Fabaceae</taxon>
        <taxon>Papilionoideae</taxon>
        <taxon>50 kb inversion clade</taxon>
        <taxon>NPAAA clade</taxon>
        <taxon>Hologalegina</taxon>
        <taxon>IRL clade</taxon>
        <taxon>Cicereae</taxon>
        <taxon>Cicer</taxon>
    </lineage>
</organism>
<dbReference type="InterPro" id="IPR035669">
    <property type="entry name" value="SGNH_plant_lipase-like"/>
</dbReference>
<sequence>MAYYSLSSFVPLIIFSIVFIVGGVEAKSRAFFVFGDSLVDSGNNNYLATTARADAPPYGIDYPTHAPTGRFSNGYNIPDLISQQLGAESTLPYLSPELRGERLLVGANFASAGIGILNDTGVQFINVIRMYRQLEYFEEYQNRLSAIIGAAQAKSRVNEALVLITVGGNDFVNNYYLVPYSARSRQYQLPQYVKYLISEYQKLLQKLYDLGARRVLVTGTGPLGCVPSELAQRGRNGQCSTELQKAASLFNPQLESMLLALNKKIGRDVFIAANTAKMHNNFVSNPSQFGFKTSKVACCGQGPYNGLGLCTAVSNLCSNRELYAFWDAFHPSEKANRLIVQEIMSGSKAYMNPMNLSTILALDATT</sequence>
<reference evidence="6" key="2">
    <citation type="submission" date="2025-08" db="UniProtKB">
        <authorList>
            <consortium name="RefSeq"/>
        </authorList>
    </citation>
    <scope>IDENTIFICATION</scope>
    <source>
        <tissue evidence="6">Etiolated seedlings</tissue>
    </source>
</reference>
<dbReference type="InterPro" id="IPR051058">
    <property type="entry name" value="GDSL_Est/Lipase"/>
</dbReference>
<keyword evidence="3" id="KW-0443">Lipid metabolism</keyword>
<dbReference type="AlphaFoldDB" id="A0A1S2XKB8"/>
<gene>
    <name evidence="6" type="primary">LOC101513652</name>
</gene>
<comment type="similarity">
    <text evidence="1">Belongs to the 'GDSL' lipolytic enzyme family.</text>
</comment>
<keyword evidence="4" id="KW-0812">Transmembrane</keyword>
<dbReference type="PaxDb" id="3827-XP_004489545.1"/>
<evidence type="ECO:0000256" key="3">
    <source>
        <dbReference type="ARBA" id="ARBA00022963"/>
    </source>
</evidence>
<keyword evidence="4" id="KW-1133">Transmembrane helix</keyword>
<dbReference type="GO" id="GO:0016042">
    <property type="term" value="P:lipid catabolic process"/>
    <property type="evidence" value="ECO:0007669"/>
    <property type="project" value="UniProtKB-KW"/>
</dbReference>
<proteinExistence type="inferred from homology"/>
<dbReference type="SUPFAM" id="SSF52266">
    <property type="entry name" value="SGNH hydrolase"/>
    <property type="match status" value="1"/>
</dbReference>
<evidence type="ECO:0000256" key="4">
    <source>
        <dbReference type="SAM" id="Phobius"/>
    </source>
</evidence>
<dbReference type="GO" id="GO:0016788">
    <property type="term" value="F:hydrolase activity, acting on ester bonds"/>
    <property type="evidence" value="ECO:0007669"/>
    <property type="project" value="InterPro"/>
</dbReference>
<dbReference type="OrthoDB" id="1600564at2759"/>
<dbReference type="Pfam" id="PF00657">
    <property type="entry name" value="Lipase_GDSL"/>
    <property type="match status" value="1"/>
</dbReference>
<protein>
    <submittedName>
        <fullName evidence="6">GDSL esterase/lipase LTL1-like</fullName>
    </submittedName>
</protein>
<feature type="transmembrane region" description="Helical" evidence="4">
    <location>
        <begin position="6"/>
        <end position="24"/>
    </location>
</feature>
<dbReference type="GeneID" id="101513652"/>
<dbReference type="FunFam" id="3.40.50.1110:FF:000003">
    <property type="entry name" value="GDSL esterase/lipase APG"/>
    <property type="match status" value="1"/>
</dbReference>
<accession>A0A1S2XKB8</accession>
<dbReference type="RefSeq" id="XP_004489545.1">
    <property type="nucleotide sequence ID" value="XM_004489488.3"/>
</dbReference>
<dbReference type="InterPro" id="IPR001087">
    <property type="entry name" value="GDSL"/>
</dbReference>
<keyword evidence="3" id="KW-0442">Lipid degradation</keyword>
<dbReference type="KEGG" id="cam:101513652"/>
<evidence type="ECO:0000313" key="5">
    <source>
        <dbReference type="Proteomes" id="UP000087171"/>
    </source>
</evidence>
<name>A0A1S2XKB8_CICAR</name>
<dbReference type="eggNOG" id="ENOG502QQP0">
    <property type="taxonomic scope" value="Eukaryota"/>
</dbReference>
<dbReference type="InterPro" id="IPR036514">
    <property type="entry name" value="SGNH_hydro_sf"/>
</dbReference>
<dbReference type="PANTHER" id="PTHR45648">
    <property type="entry name" value="GDSL LIPASE/ACYLHYDROLASE FAMILY PROTEIN (AFU_ORTHOLOGUE AFUA_4G14700)"/>
    <property type="match status" value="1"/>
</dbReference>
<reference evidence="5" key="1">
    <citation type="journal article" date="2013" name="Nat. Biotechnol.">
        <title>Draft genome sequence of chickpea (Cicer arietinum) provides a resource for trait improvement.</title>
        <authorList>
            <person name="Varshney R.K."/>
            <person name="Song C."/>
            <person name="Saxena R.K."/>
            <person name="Azam S."/>
            <person name="Yu S."/>
            <person name="Sharpe A.G."/>
            <person name="Cannon S."/>
            <person name="Baek J."/>
            <person name="Rosen B.D."/>
            <person name="Tar'an B."/>
            <person name="Millan T."/>
            <person name="Zhang X."/>
            <person name="Ramsay L.D."/>
            <person name="Iwata A."/>
            <person name="Wang Y."/>
            <person name="Nelson W."/>
            <person name="Farmer A.D."/>
            <person name="Gaur P.M."/>
            <person name="Soderlund C."/>
            <person name="Penmetsa R.V."/>
            <person name="Xu C."/>
            <person name="Bharti A.K."/>
            <person name="He W."/>
            <person name="Winter P."/>
            <person name="Zhao S."/>
            <person name="Hane J.K."/>
            <person name="Carrasquilla-Garcia N."/>
            <person name="Condie J.A."/>
            <person name="Upadhyaya H.D."/>
            <person name="Luo M.C."/>
            <person name="Thudi M."/>
            <person name="Gowda C.L."/>
            <person name="Singh N.P."/>
            <person name="Lichtenzveig J."/>
            <person name="Gali K.K."/>
            <person name="Rubio J."/>
            <person name="Nadarajan N."/>
            <person name="Dolezel J."/>
            <person name="Bansal K.C."/>
            <person name="Xu X."/>
            <person name="Edwards D."/>
            <person name="Zhang G."/>
            <person name="Kahl G."/>
            <person name="Gil J."/>
            <person name="Singh K.B."/>
            <person name="Datta S.K."/>
            <person name="Jackson S.A."/>
            <person name="Wang J."/>
            <person name="Cook D.R."/>
        </authorList>
    </citation>
    <scope>NUCLEOTIDE SEQUENCE [LARGE SCALE GENOMIC DNA]</scope>
    <source>
        <strain evidence="5">cv. CDC Frontier</strain>
    </source>
</reference>
<keyword evidence="4" id="KW-0472">Membrane</keyword>
<evidence type="ECO:0000256" key="1">
    <source>
        <dbReference type="ARBA" id="ARBA00008668"/>
    </source>
</evidence>
<dbReference type="Proteomes" id="UP000087171">
    <property type="component" value="Chromosome Ca2"/>
</dbReference>
<dbReference type="PANTHER" id="PTHR45648:SF28">
    <property type="entry name" value="GDSL-LIKE LIPASE_ACYLHYDROLASE"/>
    <property type="match status" value="1"/>
</dbReference>